<name>A0A6N8FL01_9BACI</name>
<evidence type="ECO:0000256" key="1">
    <source>
        <dbReference type="SAM" id="Phobius"/>
    </source>
</evidence>
<protein>
    <submittedName>
        <fullName evidence="2">DUF3953 domain-containing protein</fullName>
    </submittedName>
</protein>
<feature type="transmembrane region" description="Helical" evidence="1">
    <location>
        <begin position="56"/>
        <end position="74"/>
    </location>
</feature>
<dbReference type="RefSeq" id="WP_155670636.1">
    <property type="nucleotide sequence ID" value="NZ_WOCA01000017.1"/>
</dbReference>
<keyword evidence="3" id="KW-1185">Reference proteome</keyword>
<dbReference type="InterPro" id="IPR025018">
    <property type="entry name" value="DUF3953"/>
</dbReference>
<accession>A0A6N8FL01</accession>
<feature type="transmembrane region" description="Helical" evidence="1">
    <location>
        <begin position="27"/>
        <end position="44"/>
    </location>
</feature>
<keyword evidence="1" id="KW-0472">Membrane</keyword>
<evidence type="ECO:0000313" key="3">
    <source>
        <dbReference type="Proteomes" id="UP000469125"/>
    </source>
</evidence>
<keyword evidence="1" id="KW-1133">Transmembrane helix</keyword>
<dbReference type="Pfam" id="PF13129">
    <property type="entry name" value="DUF3953"/>
    <property type="match status" value="1"/>
</dbReference>
<proteinExistence type="predicted"/>
<reference evidence="2 3" key="1">
    <citation type="submission" date="2019-11" db="EMBL/GenBank/DDBJ databases">
        <authorList>
            <person name="Li X."/>
        </authorList>
    </citation>
    <scope>NUCLEOTIDE SEQUENCE [LARGE SCALE GENOMIC DNA]</scope>
    <source>
        <strain evidence="2 3">L9</strain>
    </source>
</reference>
<keyword evidence="1" id="KW-0812">Transmembrane</keyword>
<dbReference type="Proteomes" id="UP000469125">
    <property type="component" value="Unassembled WGS sequence"/>
</dbReference>
<gene>
    <name evidence="2" type="ORF">GMD78_17315</name>
</gene>
<organism evidence="2 3">
    <name type="scientific">Ornithinibacillus caprae</name>
    <dbReference type="NCBI Taxonomy" id="2678566"/>
    <lineage>
        <taxon>Bacteria</taxon>
        <taxon>Bacillati</taxon>
        <taxon>Bacillota</taxon>
        <taxon>Bacilli</taxon>
        <taxon>Bacillales</taxon>
        <taxon>Bacillaceae</taxon>
        <taxon>Ornithinibacillus</taxon>
    </lineage>
</organism>
<evidence type="ECO:0000313" key="2">
    <source>
        <dbReference type="EMBL" id="MUK90135.1"/>
    </source>
</evidence>
<sequence>MKLLKISLSIIVVILGLYVLISGNYSLLPLNLLSLSLLLFVSGVEELTKKRRGVAYTYFLVSGFNIVVSFNILGG</sequence>
<dbReference type="AlphaFoldDB" id="A0A6N8FL01"/>
<dbReference type="EMBL" id="WOCA01000017">
    <property type="protein sequence ID" value="MUK90135.1"/>
    <property type="molecule type" value="Genomic_DNA"/>
</dbReference>
<comment type="caution">
    <text evidence="2">The sequence shown here is derived from an EMBL/GenBank/DDBJ whole genome shotgun (WGS) entry which is preliminary data.</text>
</comment>